<organism evidence="1 2">
    <name type="scientific">Rhodoplanes roseus</name>
    <dbReference type="NCBI Taxonomy" id="29409"/>
    <lineage>
        <taxon>Bacteria</taxon>
        <taxon>Pseudomonadati</taxon>
        <taxon>Pseudomonadota</taxon>
        <taxon>Alphaproteobacteria</taxon>
        <taxon>Hyphomicrobiales</taxon>
        <taxon>Nitrobacteraceae</taxon>
        <taxon>Rhodoplanes</taxon>
    </lineage>
</organism>
<dbReference type="Gene3D" id="3.20.20.410">
    <property type="entry name" value="Protein of unknown function UPF0759"/>
    <property type="match status" value="1"/>
</dbReference>
<proteinExistence type="predicted"/>
<dbReference type="InterPro" id="IPR002763">
    <property type="entry name" value="DUF72"/>
</dbReference>
<dbReference type="Proteomes" id="UP000249130">
    <property type="component" value="Unassembled WGS sequence"/>
</dbReference>
<evidence type="ECO:0008006" key="3">
    <source>
        <dbReference type="Google" id="ProtNLM"/>
    </source>
</evidence>
<dbReference type="EMBL" id="NPEX01000351">
    <property type="protein sequence ID" value="RAI38586.1"/>
    <property type="molecule type" value="Genomic_DNA"/>
</dbReference>
<evidence type="ECO:0000313" key="2">
    <source>
        <dbReference type="Proteomes" id="UP000249130"/>
    </source>
</evidence>
<evidence type="ECO:0000313" key="1">
    <source>
        <dbReference type="EMBL" id="RAI38586.1"/>
    </source>
</evidence>
<dbReference type="PANTHER" id="PTHR30348">
    <property type="entry name" value="UNCHARACTERIZED PROTEIN YECE"/>
    <property type="match status" value="1"/>
</dbReference>
<name>A0A327KKG4_9BRAD</name>
<reference evidence="1 2" key="1">
    <citation type="submission" date="2017-07" db="EMBL/GenBank/DDBJ databases">
        <title>Draft Genome Sequences of Select Purple Nonsulfur Bacteria.</title>
        <authorList>
            <person name="Lasarre B."/>
            <person name="Mckinlay J.B."/>
        </authorList>
    </citation>
    <scope>NUCLEOTIDE SEQUENCE [LARGE SCALE GENOMIC DNA]</scope>
    <source>
        <strain evidence="1 2">DSM 5909</strain>
    </source>
</reference>
<gene>
    <name evidence="1" type="ORF">CH341_27615</name>
</gene>
<dbReference type="Pfam" id="PF01904">
    <property type="entry name" value="DUF72"/>
    <property type="match status" value="1"/>
</dbReference>
<dbReference type="SUPFAM" id="SSF117396">
    <property type="entry name" value="TM1631-like"/>
    <property type="match status" value="1"/>
</dbReference>
<sequence>MRVAPGCLCGPSNQKENRPVPVTSMVHVGTSGWSYDGWRGVFFPNDLPKRKWLAWYGGRFNSTEINGSFYRTPPLGAVSAWRDQTPEGFVFSWKASRFITHWKRLSPRTADSLKLMETRLEMLGPKAGPVLFQLPARFIIDRERLQIFLDLLPPGRPYVLEVRDSSWFEDEVFELLRKYGVALCLSDHRDARAPWELTARHVYVRGHGPEGDYRDRYPEATLREWADHIRTWRQQMRDVYVYFDNDQKSAAPHDARRLLEILEES</sequence>
<dbReference type="InterPro" id="IPR036520">
    <property type="entry name" value="UPF0759_sf"/>
</dbReference>
<dbReference type="AlphaFoldDB" id="A0A327KKG4"/>
<dbReference type="OrthoDB" id="9780310at2"/>
<accession>A0A327KKG4</accession>
<dbReference type="PANTHER" id="PTHR30348:SF4">
    <property type="entry name" value="DUF72 DOMAIN-CONTAINING PROTEIN"/>
    <property type="match status" value="1"/>
</dbReference>
<keyword evidence="2" id="KW-1185">Reference proteome</keyword>
<protein>
    <recommendedName>
        <fullName evidence="3">DUF72 domain-containing protein</fullName>
    </recommendedName>
</protein>
<comment type="caution">
    <text evidence="1">The sequence shown here is derived from an EMBL/GenBank/DDBJ whole genome shotgun (WGS) entry which is preliminary data.</text>
</comment>